<dbReference type="InterPro" id="IPR000595">
    <property type="entry name" value="cNMP-bd_dom"/>
</dbReference>
<protein>
    <submittedName>
        <fullName evidence="2">Crp/Fnr family transcriptional regulator</fullName>
    </submittedName>
</protein>
<sequence length="190" mass="22235">MLQQLLEELNSISKLNEQEQLSIKNLISVKHLDEGEYWFYEGKKTDQVAFVAKGYLRKYFMVDGNEKTDFFYFEGSFTGDLPSIISNRACKSFNIAMEPTTLLTLSYYEIDELAKKSINIERLLRKVTESGFVMYYEKATSFVLQSPKERYDELLRQNPKIMEKATQYHIASYLGITPQHLSRLRASHRN</sequence>
<dbReference type="InterPro" id="IPR018490">
    <property type="entry name" value="cNMP-bd_dom_sf"/>
</dbReference>
<reference evidence="2 3" key="1">
    <citation type="submission" date="2020-04" db="EMBL/GenBank/DDBJ databases">
        <title>Flammeovirga sp. SR4, a novel species isolated from seawater.</title>
        <authorList>
            <person name="Wang X."/>
        </authorList>
    </citation>
    <scope>NUCLEOTIDE SEQUENCE [LARGE SCALE GENOMIC DNA]</scope>
    <source>
        <strain evidence="2 3">ATCC 23126</strain>
    </source>
</reference>
<dbReference type="InterPro" id="IPR014710">
    <property type="entry name" value="RmlC-like_jellyroll"/>
</dbReference>
<dbReference type="Proteomes" id="UP000576082">
    <property type="component" value="Unassembled WGS sequence"/>
</dbReference>
<accession>A0A7X9RV75</accession>
<organism evidence="2 3">
    <name type="scientific">Flammeovirga aprica JL-4</name>
    <dbReference type="NCBI Taxonomy" id="694437"/>
    <lineage>
        <taxon>Bacteria</taxon>
        <taxon>Pseudomonadati</taxon>
        <taxon>Bacteroidota</taxon>
        <taxon>Cytophagia</taxon>
        <taxon>Cytophagales</taxon>
        <taxon>Flammeovirgaceae</taxon>
        <taxon>Flammeovirga</taxon>
    </lineage>
</organism>
<dbReference type="EMBL" id="JABANE010000039">
    <property type="protein sequence ID" value="NME69308.1"/>
    <property type="molecule type" value="Genomic_DNA"/>
</dbReference>
<dbReference type="Pfam" id="PF00027">
    <property type="entry name" value="cNMP_binding"/>
    <property type="match status" value="1"/>
</dbReference>
<dbReference type="Gene3D" id="2.60.120.10">
    <property type="entry name" value="Jelly Rolls"/>
    <property type="match status" value="1"/>
</dbReference>
<dbReference type="RefSeq" id="WP_169657586.1">
    <property type="nucleotide sequence ID" value="NZ_JABANE010000039.1"/>
</dbReference>
<evidence type="ECO:0000313" key="3">
    <source>
        <dbReference type="Proteomes" id="UP000576082"/>
    </source>
</evidence>
<proteinExistence type="predicted"/>
<name>A0A7X9RV75_9BACT</name>
<dbReference type="SUPFAM" id="SSF51206">
    <property type="entry name" value="cAMP-binding domain-like"/>
    <property type="match status" value="1"/>
</dbReference>
<gene>
    <name evidence="2" type="ORF">HHU12_15135</name>
</gene>
<comment type="caution">
    <text evidence="2">The sequence shown here is derived from an EMBL/GenBank/DDBJ whole genome shotgun (WGS) entry which is preliminary data.</text>
</comment>
<evidence type="ECO:0000259" key="1">
    <source>
        <dbReference type="PROSITE" id="PS50042"/>
    </source>
</evidence>
<feature type="domain" description="Cyclic nucleotide-binding" evidence="1">
    <location>
        <begin position="11"/>
        <end position="122"/>
    </location>
</feature>
<evidence type="ECO:0000313" key="2">
    <source>
        <dbReference type="EMBL" id="NME69308.1"/>
    </source>
</evidence>
<dbReference type="PROSITE" id="PS50042">
    <property type="entry name" value="CNMP_BINDING_3"/>
    <property type="match status" value="1"/>
</dbReference>
<keyword evidence="3" id="KW-1185">Reference proteome</keyword>
<dbReference type="AlphaFoldDB" id="A0A7X9RV75"/>